<sequence>TFDMAGYGPVYRPHQDVVDFCDAVVHAFKPFPTYDILASAGIVSCNPRTYQFEDIRNALEAQTARHPCVCRGNNSTVFQEVWYCNHDVG</sequence>
<dbReference type="Proteomes" id="UP001207468">
    <property type="component" value="Unassembled WGS sequence"/>
</dbReference>
<evidence type="ECO:0000313" key="1">
    <source>
        <dbReference type="EMBL" id="KAI9512561.1"/>
    </source>
</evidence>
<dbReference type="EMBL" id="JAGFNK010000008">
    <property type="protein sequence ID" value="KAI9512561.1"/>
    <property type="molecule type" value="Genomic_DNA"/>
</dbReference>
<proteinExistence type="predicted"/>
<name>A0ACC0ULL5_9AGAM</name>
<feature type="non-terminal residue" evidence="1">
    <location>
        <position position="1"/>
    </location>
</feature>
<comment type="caution">
    <text evidence="1">The sequence shown here is derived from an EMBL/GenBank/DDBJ whole genome shotgun (WGS) entry which is preliminary data.</text>
</comment>
<accession>A0ACC0ULL5</accession>
<organism evidence="1 2">
    <name type="scientific">Russula earlei</name>
    <dbReference type="NCBI Taxonomy" id="71964"/>
    <lineage>
        <taxon>Eukaryota</taxon>
        <taxon>Fungi</taxon>
        <taxon>Dikarya</taxon>
        <taxon>Basidiomycota</taxon>
        <taxon>Agaricomycotina</taxon>
        <taxon>Agaricomycetes</taxon>
        <taxon>Russulales</taxon>
        <taxon>Russulaceae</taxon>
        <taxon>Russula</taxon>
    </lineage>
</organism>
<protein>
    <submittedName>
        <fullName evidence="1">Uncharacterized protein</fullName>
    </submittedName>
</protein>
<feature type="non-terminal residue" evidence="1">
    <location>
        <position position="89"/>
    </location>
</feature>
<keyword evidence="2" id="KW-1185">Reference proteome</keyword>
<reference evidence="1" key="1">
    <citation type="submission" date="2021-03" db="EMBL/GenBank/DDBJ databases">
        <title>Evolutionary priming and transition to the ectomycorrhizal habit in an iconic lineage of mushroom-forming fungi: is preadaptation a requirement?</title>
        <authorList>
            <consortium name="DOE Joint Genome Institute"/>
            <person name="Looney B.P."/>
            <person name="Miyauchi S."/>
            <person name="Morin E."/>
            <person name="Drula E."/>
            <person name="Courty P.E."/>
            <person name="Chicoki N."/>
            <person name="Fauchery L."/>
            <person name="Kohler A."/>
            <person name="Kuo A."/>
            <person name="LaButti K."/>
            <person name="Pangilinan J."/>
            <person name="Lipzen A."/>
            <person name="Riley R."/>
            <person name="Andreopoulos W."/>
            <person name="He G."/>
            <person name="Johnson J."/>
            <person name="Barry K.W."/>
            <person name="Grigoriev I.V."/>
            <person name="Nagy L."/>
            <person name="Hibbett D."/>
            <person name="Henrissat B."/>
            <person name="Matheny P.B."/>
            <person name="Labbe J."/>
            <person name="Martin A.F."/>
        </authorList>
    </citation>
    <scope>NUCLEOTIDE SEQUENCE</scope>
    <source>
        <strain evidence="1">BPL698</strain>
    </source>
</reference>
<evidence type="ECO:0000313" key="2">
    <source>
        <dbReference type="Proteomes" id="UP001207468"/>
    </source>
</evidence>
<gene>
    <name evidence="1" type="ORF">F5148DRAFT_956715</name>
</gene>